<evidence type="ECO:0008006" key="3">
    <source>
        <dbReference type="Google" id="ProtNLM"/>
    </source>
</evidence>
<dbReference type="Proteomes" id="UP000499080">
    <property type="component" value="Unassembled WGS sequence"/>
</dbReference>
<reference evidence="1 2" key="1">
    <citation type="journal article" date="2019" name="Sci. Rep.">
        <title>Orb-weaving spider Araneus ventricosus genome elucidates the spidroin gene catalogue.</title>
        <authorList>
            <person name="Kono N."/>
            <person name="Nakamura H."/>
            <person name="Ohtoshi R."/>
            <person name="Moran D.A.P."/>
            <person name="Shinohara A."/>
            <person name="Yoshida Y."/>
            <person name="Fujiwara M."/>
            <person name="Mori M."/>
            <person name="Tomita M."/>
            <person name="Arakawa K."/>
        </authorList>
    </citation>
    <scope>NUCLEOTIDE SEQUENCE [LARGE SCALE GENOMIC DNA]</scope>
</reference>
<name>A0A4Y2N780_ARAVE</name>
<proteinExistence type="predicted"/>
<protein>
    <recommendedName>
        <fullName evidence="3">Tc1-like transposase DDE domain-containing protein</fullName>
    </recommendedName>
</protein>
<organism evidence="1 2">
    <name type="scientific">Araneus ventricosus</name>
    <name type="common">Orbweaver spider</name>
    <name type="synonym">Epeira ventricosa</name>
    <dbReference type="NCBI Taxonomy" id="182803"/>
    <lineage>
        <taxon>Eukaryota</taxon>
        <taxon>Metazoa</taxon>
        <taxon>Ecdysozoa</taxon>
        <taxon>Arthropoda</taxon>
        <taxon>Chelicerata</taxon>
        <taxon>Arachnida</taxon>
        <taxon>Araneae</taxon>
        <taxon>Araneomorphae</taxon>
        <taxon>Entelegynae</taxon>
        <taxon>Araneoidea</taxon>
        <taxon>Araneidae</taxon>
        <taxon>Araneus</taxon>
    </lineage>
</organism>
<accession>A0A4Y2N780</accession>
<gene>
    <name evidence="1" type="ORF">AVEN_215437_1</name>
</gene>
<sequence>MSRQDIGKRCLSFESDKEAARASHHTVHQTEDLMRSFKWEVWCHPPYRSDLAPSNYFPFSPDCFWVSGVVRLLSWGFGVLSLPVWAR</sequence>
<keyword evidence="2" id="KW-1185">Reference proteome</keyword>
<dbReference type="GO" id="GO:0003676">
    <property type="term" value="F:nucleic acid binding"/>
    <property type="evidence" value="ECO:0007669"/>
    <property type="project" value="InterPro"/>
</dbReference>
<dbReference type="Gene3D" id="3.30.420.10">
    <property type="entry name" value="Ribonuclease H-like superfamily/Ribonuclease H"/>
    <property type="match status" value="1"/>
</dbReference>
<evidence type="ECO:0000313" key="2">
    <source>
        <dbReference type="Proteomes" id="UP000499080"/>
    </source>
</evidence>
<comment type="caution">
    <text evidence="1">The sequence shown here is derived from an EMBL/GenBank/DDBJ whole genome shotgun (WGS) entry which is preliminary data.</text>
</comment>
<dbReference type="EMBL" id="BGPR01008669">
    <property type="protein sequence ID" value="GBN35245.1"/>
    <property type="molecule type" value="Genomic_DNA"/>
</dbReference>
<dbReference type="InterPro" id="IPR036397">
    <property type="entry name" value="RNaseH_sf"/>
</dbReference>
<dbReference type="AlphaFoldDB" id="A0A4Y2N780"/>
<evidence type="ECO:0000313" key="1">
    <source>
        <dbReference type="EMBL" id="GBN35245.1"/>
    </source>
</evidence>
<dbReference type="OrthoDB" id="6431382at2759"/>